<gene>
    <name evidence="2" type="ORF">N864_02150</name>
</gene>
<dbReference type="SUPFAM" id="SSF53448">
    <property type="entry name" value="Nucleotide-diphospho-sugar transferases"/>
    <property type="match status" value="1"/>
</dbReference>
<sequence>MTVVGSTARATKAFLRRRLGLWPMLETRNIVLRGWDVPWWRFVEWREVRRLRAGARRPREARVATVIPTYLRSELLQQAVASALAQTIQDQIVIVVDDGGGLPALPADDRLVTVSLSRNTHRLGLVRNVGIRLTRSRYVAFLDDDNVWSPTHLSEALVALESGADLVYTAVQRLWEDGTELDVLSRDFDREAFRDGTPFVDANAVVVRRARGVRFSCLRRETDTL</sequence>
<dbReference type="PANTHER" id="PTHR43685:SF2">
    <property type="entry name" value="GLYCOSYLTRANSFERASE 2-LIKE DOMAIN-CONTAINING PROTEIN"/>
    <property type="match status" value="1"/>
</dbReference>
<dbReference type="PANTHER" id="PTHR43685">
    <property type="entry name" value="GLYCOSYLTRANSFERASE"/>
    <property type="match status" value="1"/>
</dbReference>
<dbReference type="Pfam" id="PF00535">
    <property type="entry name" value="Glycos_transf_2"/>
    <property type="match status" value="1"/>
</dbReference>
<evidence type="ECO:0000313" key="2">
    <source>
        <dbReference type="EMBL" id="EWT04289.1"/>
    </source>
</evidence>
<comment type="caution">
    <text evidence="2">The sequence shown here is derived from an EMBL/GenBank/DDBJ whole genome shotgun (WGS) entry which is preliminary data.</text>
</comment>
<evidence type="ECO:0000259" key="1">
    <source>
        <dbReference type="Pfam" id="PF00535"/>
    </source>
</evidence>
<keyword evidence="2" id="KW-0808">Transferase</keyword>
<evidence type="ECO:0000313" key="3">
    <source>
        <dbReference type="Proteomes" id="UP000019494"/>
    </source>
</evidence>
<protein>
    <submittedName>
        <fullName evidence="2">Family 2 glycosyl transferase</fullName>
    </submittedName>
</protein>
<dbReference type="InterPro" id="IPR001173">
    <property type="entry name" value="Glyco_trans_2-like"/>
</dbReference>
<dbReference type="AlphaFoldDB" id="W9GK63"/>
<name>W9GK63_9MICO</name>
<dbReference type="Proteomes" id="UP000019494">
    <property type="component" value="Unassembled WGS sequence"/>
</dbReference>
<keyword evidence="3" id="KW-1185">Reference proteome</keyword>
<feature type="domain" description="Glycosyltransferase 2-like" evidence="1">
    <location>
        <begin position="66"/>
        <end position="172"/>
    </location>
</feature>
<dbReference type="InterPro" id="IPR050834">
    <property type="entry name" value="Glycosyltransf_2"/>
</dbReference>
<dbReference type="GO" id="GO:0016740">
    <property type="term" value="F:transferase activity"/>
    <property type="evidence" value="ECO:0007669"/>
    <property type="project" value="UniProtKB-KW"/>
</dbReference>
<dbReference type="EMBL" id="AWQS01000278">
    <property type="protein sequence ID" value="EWT04289.1"/>
    <property type="molecule type" value="Genomic_DNA"/>
</dbReference>
<dbReference type="CDD" id="cd00761">
    <property type="entry name" value="Glyco_tranf_GTA_type"/>
    <property type="match status" value="1"/>
</dbReference>
<organism evidence="2 3">
    <name type="scientific">Intrasporangium chromatireducens Q5-1</name>
    <dbReference type="NCBI Taxonomy" id="584657"/>
    <lineage>
        <taxon>Bacteria</taxon>
        <taxon>Bacillati</taxon>
        <taxon>Actinomycetota</taxon>
        <taxon>Actinomycetes</taxon>
        <taxon>Micrococcales</taxon>
        <taxon>Intrasporangiaceae</taxon>
        <taxon>Intrasporangium</taxon>
    </lineage>
</organism>
<dbReference type="Gene3D" id="3.90.550.10">
    <property type="entry name" value="Spore Coat Polysaccharide Biosynthesis Protein SpsA, Chain A"/>
    <property type="match status" value="1"/>
</dbReference>
<dbReference type="InterPro" id="IPR029044">
    <property type="entry name" value="Nucleotide-diphossugar_trans"/>
</dbReference>
<reference evidence="3" key="1">
    <citation type="submission" date="2013-08" db="EMBL/GenBank/DDBJ databases">
        <title>Intrasporangium oryzae NRRL B-24470.</title>
        <authorList>
            <person name="Liu H."/>
            <person name="Wang G."/>
        </authorList>
    </citation>
    <scope>NUCLEOTIDE SEQUENCE [LARGE SCALE GENOMIC DNA]</scope>
    <source>
        <strain evidence="3">Q5-1</strain>
    </source>
</reference>
<proteinExistence type="predicted"/>
<accession>W9GK63</accession>
<feature type="non-terminal residue" evidence="2">
    <location>
        <position position="225"/>
    </location>
</feature>